<keyword evidence="4" id="KW-1185">Reference proteome</keyword>
<evidence type="ECO:0000313" key="3">
    <source>
        <dbReference type="EMBL" id="GHA15926.1"/>
    </source>
</evidence>
<accession>A0A918S027</accession>
<dbReference type="EMBL" id="BMXA01000005">
    <property type="protein sequence ID" value="GHA15926.1"/>
    <property type="molecule type" value="Genomic_DNA"/>
</dbReference>
<proteinExistence type="predicted"/>
<dbReference type="Proteomes" id="UP000614811">
    <property type="component" value="Unassembled WGS sequence"/>
</dbReference>
<feature type="signal peptide" evidence="2">
    <location>
        <begin position="1"/>
        <end position="28"/>
    </location>
</feature>
<keyword evidence="2" id="KW-0732">Signal</keyword>
<evidence type="ECO:0000256" key="1">
    <source>
        <dbReference type="SAM" id="MobiDB-lite"/>
    </source>
</evidence>
<gene>
    <name evidence="3" type="ORF">GCM10008090_27030</name>
</gene>
<evidence type="ECO:0000313" key="4">
    <source>
        <dbReference type="Proteomes" id="UP000614811"/>
    </source>
</evidence>
<dbReference type="AlphaFoldDB" id="A0A918S027"/>
<comment type="caution">
    <text evidence="3">The sequence shown here is derived from an EMBL/GenBank/DDBJ whole genome shotgun (WGS) entry which is preliminary data.</text>
</comment>
<dbReference type="RefSeq" id="WP_189402169.1">
    <property type="nucleotide sequence ID" value="NZ_BMXA01000005.1"/>
</dbReference>
<feature type="region of interest" description="Disordered" evidence="1">
    <location>
        <begin position="47"/>
        <end position="94"/>
    </location>
</feature>
<reference evidence="3" key="2">
    <citation type="submission" date="2020-09" db="EMBL/GenBank/DDBJ databases">
        <authorList>
            <person name="Sun Q."/>
            <person name="Kim S."/>
        </authorList>
    </citation>
    <scope>NUCLEOTIDE SEQUENCE</scope>
    <source>
        <strain evidence="3">KCTC 12711</strain>
    </source>
</reference>
<feature type="compositionally biased region" description="Low complexity" evidence="1">
    <location>
        <begin position="53"/>
        <end position="64"/>
    </location>
</feature>
<evidence type="ECO:0008006" key="5">
    <source>
        <dbReference type="Google" id="ProtNLM"/>
    </source>
</evidence>
<name>A0A918S027_9GAMM</name>
<protein>
    <recommendedName>
        <fullName evidence="5">Inverse autotransporter beta-domain domain-containing protein</fullName>
    </recommendedName>
</protein>
<sequence length="399" mass="45625">MLKHFRTDKWAPLLLCLCYSVIPVSVSAQNADHAEGLDPIQVHTKPSAMTENSAAPLATPSSASGVNAADSHAHPASNFNPQNDDGNAEKSGCRRHTASKVWVDRLRADTHTRLCRTASWVDGLFGQEQPFKGEEFRGKVSVGFRHDEIDGIDPRLRIRLRTHLPNMSNRFDAFVGRVEEDSYISNTEVKEDRLNNVGLRSTNDEDSEWLIGLGYRSPDANNNGWDFSVGAKLSSGISPYSKLAYRHVFQTSEDSFWKTEQTGFWRKRDGFGVSSNLDYTRMFNDEDIMVLHGSIKYTEEAEQWEWFTDATWHHSITDKRGISSSVYLRGEEENAVSIPEYGVTFTYIQPIMREWIYVETGFDYRWEREYPGQSYQGAINLGIQFEMLLGDYYRGRRKR</sequence>
<evidence type="ECO:0000256" key="2">
    <source>
        <dbReference type="SAM" id="SignalP"/>
    </source>
</evidence>
<organism evidence="3 4">
    <name type="scientific">Arenicella chitinivorans</name>
    <dbReference type="NCBI Taxonomy" id="1329800"/>
    <lineage>
        <taxon>Bacteria</taxon>
        <taxon>Pseudomonadati</taxon>
        <taxon>Pseudomonadota</taxon>
        <taxon>Gammaproteobacteria</taxon>
        <taxon>Arenicellales</taxon>
        <taxon>Arenicellaceae</taxon>
        <taxon>Arenicella</taxon>
    </lineage>
</organism>
<feature type="chain" id="PRO_5037205455" description="Inverse autotransporter beta-domain domain-containing protein" evidence="2">
    <location>
        <begin position="29"/>
        <end position="399"/>
    </location>
</feature>
<reference evidence="3" key="1">
    <citation type="journal article" date="2014" name="Int. J. Syst. Evol. Microbiol.">
        <title>Complete genome sequence of Corynebacterium casei LMG S-19264T (=DSM 44701T), isolated from a smear-ripened cheese.</title>
        <authorList>
            <consortium name="US DOE Joint Genome Institute (JGI-PGF)"/>
            <person name="Walter F."/>
            <person name="Albersmeier A."/>
            <person name="Kalinowski J."/>
            <person name="Ruckert C."/>
        </authorList>
    </citation>
    <scope>NUCLEOTIDE SEQUENCE</scope>
    <source>
        <strain evidence="3">KCTC 12711</strain>
    </source>
</reference>